<organism evidence="2 3">
    <name type="scientific">Streptomyces violaceusniger</name>
    <dbReference type="NCBI Taxonomy" id="68280"/>
    <lineage>
        <taxon>Bacteria</taxon>
        <taxon>Bacillati</taxon>
        <taxon>Actinomycetota</taxon>
        <taxon>Actinomycetes</taxon>
        <taxon>Kitasatosporales</taxon>
        <taxon>Streptomycetaceae</taxon>
        <taxon>Streptomyces</taxon>
        <taxon>Streptomyces violaceusniger group</taxon>
    </lineage>
</organism>
<evidence type="ECO:0000313" key="2">
    <source>
        <dbReference type="EMBL" id="GDY60547.1"/>
    </source>
</evidence>
<gene>
    <name evidence="2" type="ORF">SVIO_111700</name>
</gene>
<dbReference type="Pfam" id="PF13577">
    <property type="entry name" value="SnoaL_4"/>
    <property type="match status" value="1"/>
</dbReference>
<accession>A0A4D4LQS7</accession>
<evidence type="ECO:0000313" key="3">
    <source>
        <dbReference type="Proteomes" id="UP000301309"/>
    </source>
</evidence>
<proteinExistence type="predicted"/>
<dbReference type="Proteomes" id="UP000301309">
    <property type="component" value="Unassembled WGS sequence"/>
</dbReference>
<dbReference type="Gene3D" id="3.10.450.50">
    <property type="match status" value="1"/>
</dbReference>
<protein>
    <recommendedName>
        <fullName evidence="1">SnoaL-like domain-containing protein</fullName>
    </recommendedName>
</protein>
<dbReference type="InterPro" id="IPR037401">
    <property type="entry name" value="SnoaL-like"/>
</dbReference>
<name>A0A4D4LQS7_STRVO</name>
<dbReference type="EMBL" id="BJHW01000002">
    <property type="protein sequence ID" value="GDY60547.1"/>
    <property type="molecule type" value="Genomic_DNA"/>
</dbReference>
<comment type="caution">
    <text evidence="2">The sequence shown here is derived from an EMBL/GenBank/DDBJ whole genome shotgun (WGS) entry which is preliminary data.</text>
</comment>
<reference evidence="2 3" key="1">
    <citation type="journal article" date="2020" name="Int. J. Syst. Evol. Microbiol.">
        <title>Reclassification of Streptomyces castelarensis and Streptomyces sporoclivatus as later heterotypic synonyms of Streptomyces antimycoticus.</title>
        <authorList>
            <person name="Komaki H."/>
            <person name="Tamura T."/>
        </authorList>
    </citation>
    <scope>NUCLEOTIDE SEQUENCE [LARGE SCALE GENOMIC DNA]</scope>
    <source>
        <strain evidence="2 3">NBRC 13459</strain>
    </source>
</reference>
<sequence length="139" mass="15483">MDERHLVPGAGADFISVSKEGFDRGVSILHFLGGHTADINGDRAIAQTKMTISQRASVDGVEVDVVCTGRFYDFCARHDGQWKIVRRQPIYEKDRLDPVDPAARLELDPVLLDRFPTGYRHLGYLQTKAGFRVKTGLPA</sequence>
<dbReference type="AlphaFoldDB" id="A0A4D4LQS7"/>
<feature type="domain" description="SnoaL-like" evidence="1">
    <location>
        <begin position="13"/>
        <end position="87"/>
    </location>
</feature>
<keyword evidence="3" id="KW-1185">Reference proteome</keyword>
<dbReference type="InterPro" id="IPR032710">
    <property type="entry name" value="NTF2-like_dom_sf"/>
</dbReference>
<evidence type="ECO:0000259" key="1">
    <source>
        <dbReference type="Pfam" id="PF13577"/>
    </source>
</evidence>
<dbReference type="SUPFAM" id="SSF54427">
    <property type="entry name" value="NTF2-like"/>
    <property type="match status" value="1"/>
</dbReference>